<evidence type="ECO:0000259" key="3">
    <source>
        <dbReference type="Pfam" id="PF03068"/>
    </source>
</evidence>
<keyword evidence="2" id="KW-0732">Signal</keyword>
<sequence>MRLALLVAAVPLGHAIPRPLADEGAAEVPGTGRLGSAYHPRRDDEPHGAPDCTATQDNVKVVILADSNRDGIVVDIEGSTDRGPGKESWSNESGALFLPNIGDSSDRCRKLHEFKDTLVKCNDASDDIQRAPKYLAPLRTVPTPGLNSSAVGRISVSDPLARKCVRIFRRWPSDQNSTQTEPPAPESSRWWPIFGKPKKAEELESGWKIVGEDLTFSAAELAQGLQLGIDARGPRGHLVAEPDAATIRPWDGRVTVQLVVTDGETTSTDSVMLRVAPLVTQNHLQRVTKVFASKDTDLAEYKVTLDGVASSAKSVGLNEPIHEMWWISGFIQDLFETMYASIPGPNGSTINLPIILPAPMKLGSILGPSAVAQQIRSTGVGMVTDVLPPEDNAETLDSMGNLETIPPYEFNGRNFSAGRIVVGANQTAGRVPLSLPFLQAQEMQDPLLVDTTWLEVQHVDEFLQFLPAETPLKWRVMVSDPIGAVRVLQDAQAAGRGNGSYSSQPLSDLHSFGTIDQLVNTEFIQINEECARRIRGTIEMLKRETGISDSDVLRVPVLYGRVKDPAVPSNGDFQAAAIFPNAINGLVMADSLYMAPKQWGPLDAAGVDVLQHAVEMVYKQAGYKVDFVDDLNYYNRKGDIHCATNVFRELLGES</sequence>
<dbReference type="RefSeq" id="XP_008598629.1">
    <property type="nucleotide sequence ID" value="XM_008600407.1"/>
</dbReference>
<protein>
    <submittedName>
        <fullName evidence="4">Peptidylarginine deiminase type I</fullName>
    </submittedName>
</protein>
<reference evidence="4 5" key="1">
    <citation type="journal article" date="2012" name="Sci. Rep.">
        <title>Genomic perspectives on the evolution of fungal entomopathogenicity in Beauveria bassiana.</title>
        <authorList>
            <person name="Xiao G."/>
            <person name="Ying S.H."/>
            <person name="Zheng P."/>
            <person name="Wang Z.L."/>
            <person name="Zhang S."/>
            <person name="Xie X.Q."/>
            <person name="Shang Y."/>
            <person name="St Leger R.J."/>
            <person name="Zhao G.P."/>
            <person name="Wang C."/>
            <person name="Feng M.G."/>
        </authorList>
    </citation>
    <scope>NUCLEOTIDE SEQUENCE [LARGE SCALE GENOMIC DNA]</scope>
    <source>
        <strain evidence="4 5">ARSEF 2860</strain>
    </source>
</reference>
<dbReference type="GeneID" id="19888322"/>
<evidence type="ECO:0000313" key="5">
    <source>
        <dbReference type="Proteomes" id="UP000002762"/>
    </source>
</evidence>
<dbReference type="AlphaFoldDB" id="J4KNL2"/>
<accession>J4KNL2</accession>
<dbReference type="HOGENOM" id="CLU_015851_0_0_1"/>
<keyword evidence="5" id="KW-1185">Reference proteome</keyword>
<dbReference type="EMBL" id="JH725162">
    <property type="protein sequence ID" value="EJP65899.1"/>
    <property type="molecule type" value="Genomic_DNA"/>
</dbReference>
<feature type="region of interest" description="Disordered" evidence="1">
    <location>
        <begin position="173"/>
        <end position="192"/>
    </location>
</feature>
<dbReference type="Pfam" id="PF03068">
    <property type="entry name" value="PAD"/>
    <property type="match status" value="1"/>
</dbReference>
<organism evidence="4 5">
    <name type="scientific">Beauveria bassiana (strain ARSEF 2860)</name>
    <name type="common">White muscardine disease fungus</name>
    <name type="synonym">Tritirachium shiotae</name>
    <dbReference type="NCBI Taxonomy" id="655819"/>
    <lineage>
        <taxon>Eukaryota</taxon>
        <taxon>Fungi</taxon>
        <taxon>Dikarya</taxon>
        <taxon>Ascomycota</taxon>
        <taxon>Pezizomycotina</taxon>
        <taxon>Sordariomycetes</taxon>
        <taxon>Hypocreomycetidae</taxon>
        <taxon>Hypocreales</taxon>
        <taxon>Cordycipitaceae</taxon>
        <taxon>Beauveria</taxon>
    </lineage>
</organism>
<dbReference type="InterPro" id="IPR013530">
    <property type="entry name" value="PAD_C"/>
</dbReference>
<dbReference type="InterPro" id="IPR004303">
    <property type="entry name" value="PAD"/>
</dbReference>
<dbReference type="SUPFAM" id="SSF55909">
    <property type="entry name" value="Pentein"/>
    <property type="match status" value="1"/>
</dbReference>
<evidence type="ECO:0000313" key="4">
    <source>
        <dbReference type="EMBL" id="EJP65899.1"/>
    </source>
</evidence>
<dbReference type="GO" id="GO:0004668">
    <property type="term" value="F:protein-arginine deiminase activity"/>
    <property type="evidence" value="ECO:0007669"/>
    <property type="project" value="InterPro"/>
</dbReference>
<dbReference type="PANTHER" id="PTHR10837:SF8">
    <property type="entry name" value="PROTEIN-ARGININE DEIMINASE"/>
    <property type="match status" value="1"/>
</dbReference>
<dbReference type="Gene3D" id="3.75.10.10">
    <property type="entry name" value="L-arginine/glycine Amidinotransferase, Chain A"/>
    <property type="match status" value="1"/>
</dbReference>
<name>J4KNL2_BEAB2</name>
<dbReference type="STRING" id="655819.J4KNL2"/>
<proteinExistence type="predicted"/>
<dbReference type="InParanoid" id="J4KNL2"/>
<feature type="signal peptide" evidence="2">
    <location>
        <begin position="1"/>
        <end position="15"/>
    </location>
</feature>
<feature type="region of interest" description="Disordered" evidence="1">
    <location>
        <begin position="22"/>
        <end position="55"/>
    </location>
</feature>
<dbReference type="OrthoDB" id="5102063at2759"/>
<dbReference type="Proteomes" id="UP000002762">
    <property type="component" value="Unassembled WGS sequence"/>
</dbReference>
<dbReference type="GO" id="GO:0005509">
    <property type="term" value="F:calcium ion binding"/>
    <property type="evidence" value="ECO:0007669"/>
    <property type="project" value="InterPro"/>
</dbReference>
<feature type="domain" description="Protein-arginine deiminase C-terminal" evidence="3">
    <location>
        <begin position="266"/>
        <end position="650"/>
    </location>
</feature>
<dbReference type="PANTHER" id="PTHR10837">
    <property type="entry name" value="PEPTIDYLARGININE DEIMINASE"/>
    <property type="match status" value="1"/>
</dbReference>
<gene>
    <name evidence="4" type="ORF">BBA_05310</name>
</gene>
<evidence type="ECO:0000256" key="2">
    <source>
        <dbReference type="SAM" id="SignalP"/>
    </source>
</evidence>
<evidence type="ECO:0000256" key="1">
    <source>
        <dbReference type="SAM" id="MobiDB-lite"/>
    </source>
</evidence>
<feature type="chain" id="PRO_5012497540" evidence="2">
    <location>
        <begin position="16"/>
        <end position="654"/>
    </location>
</feature>
<dbReference type="GO" id="GO:0005737">
    <property type="term" value="C:cytoplasm"/>
    <property type="evidence" value="ECO:0007669"/>
    <property type="project" value="InterPro"/>
</dbReference>